<organism evidence="1 2">
    <name type="scientific">Primorskyibacter flagellatus</name>
    <dbReference type="NCBI Taxonomy" id="1387277"/>
    <lineage>
        <taxon>Bacteria</taxon>
        <taxon>Pseudomonadati</taxon>
        <taxon>Pseudomonadota</taxon>
        <taxon>Alphaproteobacteria</taxon>
        <taxon>Rhodobacterales</taxon>
        <taxon>Roseobacteraceae</taxon>
        <taxon>Primorskyibacter</taxon>
    </lineage>
</organism>
<dbReference type="InterPro" id="IPR008311">
    <property type="entry name" value="UCP028101"/>
</dbReference>
<dbReference type="PIRSF" id="PIRSF028101">
    <property type="entry name" value="UCP028101"/>
    <property type="match status" value="1"/>
</dbReference>
<dbReference type="PROSITE" id="PS51318">
    <property type="entry name" value="TAT"/>
    <property type="match status" value="1"/>
</dbReference>
<dbReference type="Pfam" id="PF07433">
    <property type="entry name" value="DUF1513"/>
    <property type="match status" value="1"/>
</dbReference>
<keyword evidence="2" id="KW-1185">Reference proteome</keyword>
<evidence type="ECO:0008006" key="3">
    <source>
        <dbReference type="Google" id="ProtNLM"/>
    </source>
</evidence>
<dbReference type="SUPFAM" id="SSF50969">
    <property type="entry name" value="YVTN repeat-like/Quinoprotein amine dehydrogenase"/>
    <property type="match status" value="1"/>
</dbReference>
<evidence type="ECO:0000313" key="2">
    <source>
        <dbReference type="Proteomes" id="UP000612855"/>
    </source>
</evidence>
<dbReference type="EMBL" id="BMFJ01000001">
    <property type="protein sequence ID" value="GGE18991.1"/>
    <property type="molecule type" value="Genomic_DNA"/>
</dbReference>
<evidence type="ECO:0000313" key="1">
    <source>
        <dbReference type="EMBL" id="GGE18991.1"/>
    </source>
</evidence>
<dbReference type="AlphaFoldDB" id="A0A917ECB0"/>
<comment type="caution">
    <text evidence="1">The sequence shown here is derived from an EMBL/GenBank/DDBJ whole genome shotgun (WGS) entry which is preliminary data.</text>
</comment>
<dbReference type="InterPro" id="IPR006311">
    <property type="entry name" value="TAT_signal"/>
</dbReference>
<proteinExistence type="predicted"/>
<dbReference type="Proteomes" id="UP000612855">
    <property type="component" value="Unassembled WGS sequence"/>
</dbReference>
<dbReference type="InterPro" id="IPR011044">
    <property type="entry name" value="Quino_amine_DH_bsu"/>
</dbReference>
<name>A0A917ECB0_9RHOB</name>
<accession>A0A917ECB0</accession>
<gene>
    <name evidence="1" type="ORF">GCM10011360_04730</name>
</gene>
<protein>
    <recommendedName>
        <fullName evidence="3">DUF1513 domain-containing protein</fullName>
    </recommendedName>
</protein>
<dbReference type="RefSeq" id="WP_188476025.1">
    <property type="nucleotide sequence ID" value="NZ_BMFJ01000001.1"/>
</dbReference>
<reference evidence="2" key="1">
    <citation type="journal article" date="2019" name="Int. J. Syst. Evol. Microbiol.">
        <title>The Global Catalogue of Microorganisms (GCM) 10K type strain sequencing project: providing services to taxonomists for standard genome sequencing and annotation.</title>
        <authorList>
            <consortium name="The Broad Institute Genomics Platform"/>
            <consortium name="The Broad Institute Genome Sequencing Center for Infectious Disease"/>
            <person name="Wu L."/>
            <person name="Ma J."/>
        </authorList>
    </citation>
    <scope>NUCLEOTIDE SEQUENCE [LARGE SCALE GENOMIC DNA]</scope>
    <source>
        <strain evidence="2">CGMCC 1.12664</strain>
    </source>
</reference>
<sequence length="353" mass="36477">MGTRRGFLAGLLAASALPRLSWADAGDPCYLAAAKEGDGGYALFGLDAEGRDLFRIALPDRGHAAAAHPFAPEAVAFARRPGTFALVIDCVTGAVAHRLDSPQGRHFYGHGAFIENGDVLCTTENDIATGQGVIGFWSRRAGYARIGEIASAGIGPHEILALPGDVLAVANGGILTDPAQGREKLNIPEMKPNLAYATAEGVQEVVELSPDLHLNSIRHLATDGETVAFAMQWEGDLTDPVPLLGLHRRGSAPVLCEAGLAEQLAMQGYAGSVAIAGGMVGITSPRGGRVHLFGLDGGFRGAVLRPDVCGIAPAGAGLIATDGMGGVLALRDGEVTPLHVAGRAWDNHLVRVG</sequence>